<dbReference type="RefSeq" id="WP_068130752.1">
    <property type="nucleotide sequence ID" value="NZ_CP042914.1"/>
</dbReference>
<evidence type="ECO:0000313" key="4">
    <source>
        <dbReference type="Proteomes" id="UP000325286"/>
    </source>
</evidence>
<organism evidence="3 4">
    <name type="scientific">Roseimaritima ulvae</name>
    <dbReference type="NCBI Taxonomy" id="980254"/>
    <lineage>
        <taxon>Bacteria</taxon>
        <taxon>Pseudomonadati</taxon>
        <taxon>Planctomycetota</taxon>
        <taxon>Planctomycetia</taxon>
        <taxon>Pirellulales</taxon>
        <taxon>Pirellulaceae</taxon>
        <taxon>Roseimaritima</taxon>
    </lineage>
</organism>
<evidence type="ECO:0000256" key="1">
    <source>
        <dbReference type="SAM" id="MobiDB-lite"/>
    </source>
</evidence>
<accession>A0A5B9R2V0</accession>
<dbReference type="EMBL" id="CP042914">
    <property type="protein sequence ID" value="QEG40611.1"/>
    <property type="molecule type" value="Genomic_DNA"/>
</dbReference>
<protein>
    <submittedName>
        <fullName evidence="3">Uncharacterized protein</fullName>
    </submittedName>
</protein>
<feature type="region of interest" description="Disordered" evidence="1">
    <location>
        <begin position="179"/>
        <end position="276"/>
    </location>
</feature>
<name>A0A5B9R2V0_9BACT</name>
<dbReference type="AlphaFoldDB" id="A0A5B9R2V0"/>
<evidence type="ECO:0000313" key="3">
    <source>
        <dbReference type="EMBL" id="QEG40611.1"/>
    </source>
</evidence>
<keyword evidence="4" id="KW-1185">Reference proteome</keyword>
<sequence length="276" mass="29868" precursor="true">MTIAAKMNRLALCGTLAWLSLGTAATLSADEGWAPLHIATGPSAHDAPRQAAPAPSVRTVAYDADAPTIRRPTKIVDDAPSNVELLPVFEPPLAAPEEGGKPCHCDRCTSPSPRRAPVRKHAPHKPALKNPDCLVYNVLDGVAGGIEHALQLKTPQERSRRSVIHRTSCGCELCSQAPAKKRRRAKPASPMLKRLPSRTSTDFPMPPTVPMQVDAPLVDPPSEPLSHPIEELEPKPKTVPRLPAPIVPDELADPFEDDQAWRPGKNPAIKRSAYYE</sequence>
<dbReference type="Proteomes" id="UP000325286">
    <property type="component" value="Chromosome"/>
</dbReference>
<keyword evidence="2" id="KW-0732">Signal</keyword>
<reference evidence="3 4" key="1">
    <citation type="submission" date="2019-08" db="EMBL/GenBank/DDBJ databases">
        <title>Deep-cultivation of Planctomycetes and their phenomic and genomic characterization uncovers novel biology.</title>
        <authorList>
            <person name="Wiegand S."/>
            <person name="Jogler M."/>
            <person name="Boedeker C."/>
            <person name="Pinto D."/>
            <person name="Vollmers J."/>
            <person name="Rivas-Marin E."/>
            <person name="Kohn T."/>
            <person name="Peeters S.H."/>
            <person name="Heuer A."/>
            <person name="Rast P."/>
            <person name="Oberbeckmann S."/>
            <person name="Bunk B."/>
            <person name="Jeske O."/>
            <person name="Meyerdierks A."/>
            <person name="Storesund J.E."/>
            <person name="Kallscheuer N."/>
            <person name="Luecker S."/>
            <person name="Lage O.M."/>
            <person name="Pohl T."/>
            <person name="Merkel B.J."/>
            <person name="Hornburger P."/>
            <person name="Mueller R.-W."/>
            <person name="Bruemmer F."/>
            <person name="Labrenz M."/>
            <person name="Spormann A.M."/>
            <person name="Op den Camp H."/>
            <person name="Overmann J."/>
            <person name="Amann R."/>
            <person name="Jetten M.S.M."/>
            <person name="Mascher T."/>
            <person name="Medema M.H."/>
            <person name="Devos D.P."/>
            <person name="Kaster A.-K."/>
            <person name="Ovreas L."/>
            <person name="Rohde M."/>
            <person name="Galperin M.Y."/>
            <person name="Jogler C."/>
        </authorList>
    </citation>
    <scope>NUCLEOTIDE SEQUENCE [LARGE SCALE GENOMIC DNA]</scope>
    <source>
        <strain evidence="3 4">UC8</strain>
    </source>
</reference>
<gene>
    <name evidence="3" type="ORF">UC8_26270</name>
</gene>
<feature type="chain" id="PRO_5022678574" evidence="2">
    <location>
        <begin position="30"/>
        <end position="276"/>
    </location>
</feature>
<dbReference type="KEGG" id="rul:UC8_26270"/>
<feature type="signal peptide" evidence="2">
    <location>
        <begin position="1"/>
        <end position="29"/>
    </location>
</feature>
<proteinExistence type="predicted"/>
<evidence type="ECO:0000256" key="2">
    <source>
        <dbReference type="SAM" id="SignalP"/>
    </source>
</evidence>